<name>A0ABW0IF55_9BACT</name>
<evidence type="ECO:0000256" key="2">
    <source>
        <dbReference type="ARBA" id="ARBA00023043"/>
    </source>
</evidence>
<keyword evidence="4" id="KW-0472">Membrane</keyword>
<gene>
    <name evidence="5" type="ORF">ACFPMF_22480</name>
</gene>
<comment type="caution">
    <text evidence="5">The sequence shown here is derived from an EMBL/GenBank/DDBJ whole genome shotgun (WGS) entry which is preliminary data.</text>
</comment>
<keyword evidence="6" id="KW-1185">Reference proteome</keyword>
<keyword evidence="4" id="KW-1133">Transmembrane helix</keyword>
<evidence type="ECO:0000313" key="6">
    <source>
        <dbReference type="Proteomes" id="UP001596106"/>
    </source>
</evidence>
<dbReference type="RefSeq" id="WP_379849291.1">
    <property type="nucleotide sequence ID" value="NZ_JBHSMA010000010.1"/>
</dbReference>
<accession>A0ABW0IF55</accession>
<dbReference type="InterPro" id="IPR036770">
    <property type="entry name" value="Ankyrin_rpt-contain_sf"/>
</dbReference>
<dbReference type="PROSITE" id="PS50088">
    <property type="entry name" value="ANK_REPEAT"/>
    <property type="match status" value="1"/>
</dbReference>
<dbReference type="InterPro" id="IPR002110">
    <property type="entry name" value="Ankyrin_rpt"/>
</dbReference>
<evidence type="ECO:0000256" key="4">
    <source>
        <dbReference type="SAM" id="Phobius"/>
    </source>
</evidence>
<dbReference type="SUPFAM" id="SSF48403">
    <property type="entry name" value="Ankyrin repeat"/>
    <property type="match status" value="1"/>
</dbReference>
<dbReference type="PANTHER" id="PTHR24198">
    <property type="entry name" value="ANKYRIN REPEAT AND PROTEIN KINASE DOMAIN-CONTAINING PROTEIN"/>
    <property type="match status" value="1"/>
</dbReference>
<keyword evidence="2 3" id="KW-0040">ANK repeat</keyword>
<dbReference type="Proteomes" id="UP001596106">
    <property type="component" value="Unassembled WGS sequence"/>
</dbReference>
<dbReference type="EMBL" id="JBHSMA010000010">
    <property type="protein sequence ID" value="MFC5412109.1"/>
    <property type="molecule type" value="Genomic_DNA"/>
</dbReference>
<proteinExistence type="predicted"/>
<keyword evidence="4" id="KW-0812">Transmembrane</keyword>
<reference evidence="6" key="1">
    <citation type="journal article" date="2019" name="Int. J. Syst. Evol. Microbiol.">
        <title>The Global Catalogue of Microorganisms (GCM) 10K type strain sequencing project: providing services to taxonomists for standard genome sequencing and annotation.</title>
        <authorList>
            <consortium name="The Broad Institute Genomics Platform"/>
            <consortium name="The Broad Institute Genome Sequencing Center for Infectious Disease"/>
            <person name="Wu L."/>
            <person name="Ma J."/>
        </authorList>
    </citation>
    <scope>NUCLEOTIDE SEQUENCE [LARGE SCALE GENOMIC DNA]</scope>
    <source>
        <strain evidence="6">CCUG 55250</strain>
    </source>
</reference>
<feature type="transmembrane region" description="Helical" evidence="4">
    <location>
        <begin position="6"/>
        <end position="26"/>
    </location>
</feature>
<dbReference type="Gene3D" id="1.25.40.20">
    <property type="entry name" value="Ankyrin repeat-containing domain"/>
    <property type="match status" value="1"/>
</dbReference>
<dbReference type="SMART" id="SM00248">
    <property type="entry name" value="ANK"/>
    <property type="match status" value="4"/>
</dbReference>
<dbReference type="PROSITE" id="PS50297">
    <property type="entry name" value="ANK_REP_REGION"/>
    <property type="match status" value="1"/>
</dbReference>
<keyword evidence="1" id="KW-0677">Repeat</keyword>
<protein>
    <submittedName>
        <fullName evidence="5">Ankyrin repeat domain-containing protein</fullName>
    </submittedName>
</protein>
<evidence type="ECO:0000256" key="3">
    <source>
        <dbReference type="PROSITE-ProRule" id="PRU00023"/>
    </source>
</evidence>
<feature type="repeat" description="ANK" evidence="3">
    <location>
        <begin position="260"/>
        <end position="292"/>
    </location>
</feature>
<sequence length="333" mass="36960">MKTITIANWVLIGVYGLLILYTVLNGNRSGNDAAGRSLEAGFVFLGVIVLVVLIVLNVLPYRFARLAVLVVGLLPLLMGLYNLISNYWVSRQYERTEAARANGSLFFEDKNRQEMAAAISRADTVRLRIVLQKPVPNLNECGKELTTLLDFAAYHTTQSRTSPASLRCLEMLMEKGATLQGSDPNHKPTHFLACRDGSAALLAWFLEKGADPNVKPPESSPILFHVMSYGEERLEKVKLLLDHGADPNTLAFNTGYAVRDGYSPLMYAAEEQLWDIGRLLLERGANPGHQTKQGESLRKIMKLHEDLYADVNDTPASYTAFKSVLETYSAKKP</sequence>
<dbReference type="Pfam" id="PF12796">
    <property type="entry name" value="Ank_2"/>
    <property type="match status" value="1"/>
</dbReference>
<feature type="transmembrane region" description="Helical" evidence="4">
    <location>
        <begin position="38"/>
        <end position="59"/>
    </location>
</feature>
<evidence type="ECO:0000313" key="5">
    <source>
        <dbReference type="EMBL" id="MFC5412109.1"/>
    </source>
</evidence>
<evidence type="ECO:0000256" key="1">
    <source>
        <dbReference type="ARBA" id="ARBA00022737"/>
    </source>
</evidence>
<organism evidence="5 6">
    <name type="scientific">Larkinella bovis</name>
    <dbReference type="NCBI Taxonomy" id="683041"/>
    <lineage>
        <taxon>Bacteria</taxon>
        <taxon>Pseudomonadati</taxon>
        <taxon>Bacteroidota</taxon>
        <taxon>Cytophagia</taxon>
        <taxon>Cytophagales</taxon>
        <taxon>Spirosomataceae</taxon>
        <taxon>Larkinella</taxon>
    </lineage>
</organism>
<feature type="transmembrane region" description="Helical" evidence="4">
    <location>
        <begin position="65"/>
        <end position="84"/>
    </location>
</feature>
<dbReference type="PANTHER" id="PTHR24198:SF165">
    <property type="entry name" value="ANKYRIN REPEAT-CONTAINING PROTEIN-RELATED"/>
    <property type="match status" value="1"/>
</dbReference>